<evidence type="ECO:0000313" key="3">
    <source>
        <dbReference type="EMBL" id="OFC62417.1"/>
    </source>
</evidence>
<gene>
    <name evidence="2" type="ORF">BAE27_11895</name>
    <name evidence="3" type="ORF">BAE30_02015</name>
</gene>
<dbReference type="InterPro" id="IPR014001">
    <property type="entry name" value="Helicase_ATP-bd"/>
</dbReference>
<dbReference type="InterPro" id="IPR027417">
    <property type="entry name" value="P-loop_NTPase"/>
</dbReference>
<dbReference type="EMBL" id="LZYE01000338">
    <property type="protein sequence ID" value="OFC30369.1"/>
    <property type="molecule type" value="Genomic_DNA"/>
</dbReference>
<dbReference type="Proteomes" id="UP000175707">
    <property type="component" value="Unassembled WGS sequence"/>
</dbReference>
<evidence type="ECO:0000313" key="2">
    <source>
        <dbReference type="EMBL" id="OFC30369.1"/>
    </source>
</evidence>
<dbReference type="AlphaFoldDB" id="A0A1E7Z0V4"/>
<name>A0A1E7Z0V4_9PROT</name>
<dbReference type="PANTHER" id="PTHR10799">
    <property type="entry name" value="SNF2/RAD54 HELICASE FAMILY"/>
    <property type="match status" value="1"/>
</dbReference>
<dbReference type="Gene3D" id="3.40.50.300">
    <property type="entry name" value="P-loop containing nucleotide triphosphate hydrolases"/>
    <property type="match status" value="2"/>
</dbReference>
<dbReference type="EMBL" id="LZYH01000249">
    <property type="protein sequence ID" value="OFC62417.1"/>
    <property type="molecule type" value="Genomic_DNA"/>
</dbReference>
<dbReference type="SUPFAM" id="SSF52540">
    <property type="entry name" value="P-loop containing nucleoside triphosphate hydrolases"/>
    <property type="match status" value="2"/>
</dbReference>
<reference evidence="4 5" key="1">
    <citation type="submission" date="2016-06" db="EMBL/GenBank/DDBJ databases">
        <title>Gene turnover analysis identifies the evolutionary adaptation of the extremophile Acidithiobacillus caldus.</title>
        <authorList>
            <person name="Zhang X."/>
        </authorList>
    </citation>
    <scope>NUCLEOTIDE SEQUENCE [LARGE SCALE GENOMIC DNA]</scope>
    <source>
        <strain evidence="2 4">DX</strain>
        <strain evidence="3 5">S1</strain>
    </source>
</reference>
<feature type="domain" description="Helicase ATP-binding" evidence="1">
    <location>
        <begin position="54"/>
        <end position="440"/>
    </location>
</feature>
<proteinExistence type="predicted"/>
<dbReference type="InterPro" id="IPR001650">
    <property type="entry name" value="Helicase_C-like"/>
</dbReference>
<sequence length="903" mass="100365">MELQIPVTKVPMKDFMGRFAEQFFSRAKDTLNPEYLPGDPKHAPIRERLNRLSLLRPPFPAQAEVIYAGSTHLYEQGGKSLTLSQDMGTGKTLVGSTIAMMGSRPQRVICVVPPHLVGKWARELKITFPNIAVHKINHAGAIEVLEKAYKENPGAPKIPEFWIIGRVRLRMGFSHRAVTNFRRTPYSGVRRRHCCPGCGRPLLMKVTDKEVADDDAQKNMDIIVNGSASEEEGDIETAHYAYVTNDWLNGKRRFCTEIQGGAPEYRVAPGCGSPLWEARRLSNKSPAEILQAALHRLPGIGKKTIGALMEYESSVLRGIANALSNGDIHPALGALLNKGAVKKVQRYLDTTGFTVGDGNYAPVEYIKRYIHRGWFDVAIFDELHELKGDNTAQGVAFGILSGCARKTIGLTGTLVDGYAASLHPLLFRSDPLSLLRLGYGANDGARFQREMGIIKEIVTEVEEDSLHSSRGRKKVYRQTRNLPGLHPTVVTNMLLPNALFLELPDIERSLQEEAQKKGFGTIRLLPSYRETFVRIQQTPDQETSVREFCDTLLKAMKDAMRLGNKSLMGPVMTSALYAADGGFADVVCHPKYHEGPLAVLSALPTEDGLLEKERFMRDLVRREIAANRKVLIYTIYSDKLDLTERYRRILVEDGTDARVLKSSVPTETREEWVQDVIRDGCEVLICNPNLVKTGLDLFEFTTILFMQTGYSTDTVLQASRRSWRIGQTEPVRVYFASYAGTPQMTATALMAKKIRVSTQAKGNISDTGMSAAIESDEDDGTSMLMAIANDFLNTIRDRSHDAITGAISCLAEDSTEGEFTANSMREIQAMLAGRPAKPDATVPTVCIPPEPAAVQRPQYAEEEDLLAMVFGIHQDAVKTPAKPVRRRVNVPKKPQFRELDLFE</sequence>
<organism evidence="3 5">
    <name type="scientific">Acidithiobacillus caldus</name>
    <dbReference type="NCBI Taxonomy" id="33059"/>
    <lineage>
        <taxon>Bacteria</taxon>
        <taxon>Pseudomonadati</taxon>
        <taxon>Pseudomonadota</taxon>
        <taxon>Acidithiobacillia</taxon>
        <taxon>Acidithiobacillales</taxon>
        <taxon>Acidithiobacillaceae</taxon>
        <taxon>Acidithiobacillus</taxon>
    </lineage>
</organism>
<evidence type="ECO:0000313" key="4">
    <source>
        <dbReference type="Proteomes" id="UP000175616"/>
    </source>
</evidence>
<accession>A0A1E7Z0V4</accession>
<dbReference type="Proteomes" id="UP000175616">
    <property type="component" value="Unassembled WGS sequence"/>
</dbReference>
<dbReference type="Pfam" id="PF00271">
    <property type="entry name" value="Helicase_C"/>
    <property type="match status" value="1"/>
</dbReference>
<comment type="caution">
    <text evidence="3">The sequence shown here is derived from an EMBL/GenBank/DDBJ whole genome shotgun (WGS) entry which is preliminary data.</text>
</comment>
<protein>
    <recommendedName>
        <fullName evidence="1">Helicase ATP-binding domain-containing protein</fullName>
    </recommendedName>
</protein>
<evidence type="ECO:0000313" key="5">
    <source>
        <dbReference type="Proteomes" id="UP000175707"/>
    </source>
</evidence>
<dbReference type="SMART" id="SM00487">
    <property type="entry name" value="DEXDc"/>
    <property type="match status" value="1"/>
</dbReference>
<dbReference type="RefSeq" id="WP_070114619.1">
    <property type="nucleotide sequence ID" value="NZ_LZYE01000338.1"/>
</dbReference>
<evidence type="ECO:0000259" key="1">
    <source>
        <dbReference type="SMART" id="SM00487"/>
    </source>
</evidence>